<feature type="domain" description="DUF1980" evidence="4">
    <location>
        <begin position="177"/>
        <end position="305"/>
    </location>
</feature>
<evidence type="ECO:0000313" key="5">
    <source>
        <dbReference type="EMBL" id="QIZ08840.1"/>
    </source>
</evidence>
<feature type="region of interest" description="Disordered" evidence="1">
    <location>
        <begin position="131"/>
        <end position="167"/>
    </location>
</feature>
<feature type="domain" description="DUF1980" evidence="3">
    <location>
        <begin position="16"/>
        <end position="124"/>
    </location>
</feature>
<evidence type="ECO:0000256" key="2">
    <source>
        <dbReference type="SAM" id="Phobius"/>
    </source>
</evidence>
<keyword evidence="2" id="KW-1133">Transmembrane helix</keyword>
<keyword evidence="2" id="KW-0812">Transmembrane</keyword>
<evidence type="ECO:0000259" key="3">
    <source>
        <dbReference type="Pfam" id="PF09323"/>
    </source>
</evidence>
<gene>
    <name evidence="5" type="ORF">HFZ78_20785</name>
</gene>
<dbReference type="NCBIfam" id="TIGR03943">
    <property type="entry name" value="TIGR03943 family putative permease subunit"/>
    <property type="match status" value="1"/>
</dbReference>
<dbReference type="Pfam" id="PF21537">
    <property type="entry name" value="DUF1980_C"/>
    <property type="match status" value="1"/>
</dbReference>
<name>A0A6H1P5H0_PRIMG</name>
<dbReference type="PANTHER" id="PTHR40047:SF1">
    <property type="entry name" value="UPF0703 PROTEIN YCGQ"/>
    <property type="match status" value="1"/>
</dbReference>
<feature type="transmembrane region" description="Helical" evidence="2">
    <location>
        <begin position="12"/>
        <end position="33"/>
    </location>
</feature>
<organism evidence="5 6">
    <name type="scientific">Priestia megaterium</name>
    <name type="common">Bacillus megaterium</name>
    <dbReference type="NCBI Taxonomy" id="1404"/>
    <lineage>
        <taxon>Bacteria</taxon>
        <taxon>Bacillati</taxon>
        <taxon>Bacillota</taxon>
        <taxon>Bacilli</taxon>
        <taxon>Bacillales</taxon>
        <taxon>Bacillaceae</taxon>
        <taxon>Priestia</taxon>
    </lineage>
</organism>
<reference evidence="5 6" key="1">
    <citation type="submission" date="2020-04" db="EMBL/GenBank/DDBJ databases">
        <title>Genome-Wide Identification of 5-Methylcytosine Sites in Bacterial Genomes By High-Throughput Sequencing of MspJI Restriction Fragments.</title>
        <authorList>
            <person name="Wu V."/>
        </authorList>
    </citation>
    <scope>NUCLEOTIDE SEQUENCE [LARGE SCALE GENOMIC DNA]</scope>
    <source>
        <strain evidence="5 6">S2</strain>
    </source>
</reference>
<sequence>MKKTNEVYNFSFHHLIRGIILIGFMLLLFKLLLTGNITLLIAPKMIRFIYFTLFVLLILGVLLIIRGTSDHKHSYHCDCDGNHSYPTSTGKSLFLYLLFVIPISTGFLFANNVLDSSVAMNRTIKLGSNSQDTNQIKTVKNNNKPEKLNSTNDKNKTNSTSYTNDYLDNQPEPLTVKEYDKLKNDMLKSKIININDQLYVPMISIIQDNLPSMIGKTVSTKGFVYREKNFMQNQIIVARFGISCCVADASVYGFMASGKVATLPKDQWVQVTGMIDKTQYDGETIPIIKIKQILKIAVPKQPYVFDVGVKID</sequence>
<evidence type="ECO:0000256" key="1">
    <source>
        <dbReference type="SAM" id="MobiDB-lite"/>
    </source>
</evidence>
<evidence type="ECO:0000259" key="4">
    <source>
        <dbReference type="Pfam" id="PF21537"/>
    </source>
</evidence>
<dbReference type="InterPro" id="IPR048493">
    <property type="entry name" value="DUF1980_N"/>
</dbReference>
<dbReference type="InterPro" id="IPR052955">
    <property type="entry name" value="UPF0703_membrane_permease"/>
</dbReference>
<dbReference type="EMBL" id="CP051128">
    <property type="protein sequence ID" value="QIZ08840.1"/>
    <property type="molecule type" value="Genomic_DNA"/>
</dbReference>
<protein>
    <submittedName>
        <fullName evidence="5">TIGR03943 family protein</fullName>
    </submittedName>
</protein>
<feature type="transmembrane region" description="Helical" evidence="2">
    <location>
        <begin position="93"/>
        <end position="114"/>
    </location>
</feature>
<dbReference type="InterPro" id="IPR048447">
    <property type="entry name" value="DUF1980_C"/>
</dbReference>
<dbReference type="AlphaFoldDB" id="A0A6H1P5H0"/>
<dbReference type="InterPro" id="IPR015402">
    <property type="entry name" value="DUF1980"/>
</dbReference>
<proteinExistence type="predicted"/>
<dbReference type="PANTHER" id="PTHR40047">
    <property type="entry name" value="UPF0703 PROTEIN YCGQ"/>
    <property type="match status" value="1"/>
</dbReference>
<feature type="compositionally biased region" description="Polar residues" evidence="1">
    <location>
        <begin position="131"/>
        <end position="142"/>
    </location>
</feature>
<reference evidence="5 6" key="2">
    <citation type="submission" date="2020-04" db="EMBL/GenBank/DDBJ databases">
        <authorList>
            <person name="Fomenkov A."/>
            <person name="Anton B.P."/>
            <person name="Roberts R.J."/>
        </authorList>
    </citation>
    <scope>NUCLEOTIDE SEQUENCE [LARGE SCALE GENOMIC DNA]</scope>
    <source>
        <strain evidence="5 6">S2</strain>
    </source>
</reference>
<feature type="compositionally biased region" description="Low complexity" evidence="1">
    <location>
        <begin position="149"/>
        <end position="166"/>
    </location>
</feature>
<keyword evidence="2" id="KW-0472">Membrane</keyword>
<dbReference type="Pfam" id="PF09323">
    <property type="entry name" value="DUF1980"/>
    <property type="match status" value="1"/>
</dbReference>
<dbReference type="Proteomes" id="UP000501868">
    <property type="component" value="Chromosome"/>
</dbReference>
<feature type="transmembrane region" description="Helical" evidence="2">
    <location>
        <begin position="45"/>
        <end position="65"/>
    </location>
</feature>
<evidence type="ECO:0000313" key="6">
    <source>
        <dbReference type="Proteomes" id="UP000501868"/>
    </source>
</evidence>
<accession>A0A6H1P5H0</accession>